<accession>A8S442</accession>
<gene>
    <name evidence="1" type="ORF">CLOBOL_06814</name>
</gene>
<name>A8S442_ENTBW</name>
<sequence>MILYIISQRLRTDGRIYFRYGWESGIMKRADSLLYMGKGGYRCWIGALD</sequence>
<dbReference type="Proteomes" id="UP000005396">
    <property type="component" value="Unassembled WGS sequence"/>
</dbReference>
<dbReference type="HOGENOM" id="CLU_3134060_0_0_9"/>
<reference evidence="1 2" key="2">
    <citation type="submission" date="2007-09" db="EMBL/GenBank/DDBJ databases">
        <title>Draft genome sequence of Clostridium bolteae (ATCC BAA-613).</title>
        <authorList>
            <person name="Sudarsanam P."/>
            <person name="Ley R."/>
            <person name="Guruge J."/>
            <person name="Turnbaugh P.J."/>
            <person name="Mahowald M."/>
            <person name="Liep D."/>
            <person name="Gordon J."/>
        </authorList>
    </citation>
    <scope>NUCLEOTIDE SEQUENCE [LARGE SCALE GENOMIC DNA]</scope>
    <source>
        <strain evidence="2">ATCC BAA-613 / DSM 15670 / CCUG 46953 / JCM 12243 / WAL 16351</strain>
    </source>
</reference>
<proteinExistence type="predicted"/>
<organism evidence="1 2">
    <name type="scientific">Enterocloster bolteae (strain ATCC BAA-613 / DSM 15670 / CCUG 46953 / JCM 12243 / WAL 16351)</name>
    <name type="common">Clostridium bolteae</name>
    <dbReference type="NCBI Taxonomy" id="411902"/>
    <lineage>
        <taxon>Bacteria</taxon>
        <taxon>Bacillati</taxon>
        <taxon>Bacillota</taxon>
        <taxon>Clostridia</taxon>
        <taxon>Lachnospirales</taxon>
        <taxon>Lachnospiraceae</taxon>
        <taxon>Enterocloster</taxon>
    </lineage>
</organism>
<evidence type="ECO:0000313" key="1">
    <source>
        <dbReference type="EMBL" id="EDP13182.1"/>
    </source>
</evidence>
<dbReference type="AlphaFoldDB" id="A8S442"/>
<reference evidence="1 2" key="1">
    <citation type="submission" date="2007-08" db="EMBL/GenBank/DDBJ databases">
        <authorList>
            <person name="Fulton L."/>
            <person name="Clifton S."/>
            <person name="Fulton B."/>
            <person name="Xu J."/>
            <person name="Minx P."/>
            <person name="Pepin K.H."/>
            <person name="Johnson M."/>
            <person name="Thiruvilangam P."/>
            <person name="Bhonagiri V."/>
            <person name="Nash W.E."/>
            <person name="Mardis E.R."/>
            <person name="Wilson R.K."/>
        </authorList>
    </citation>
    <scope>NUCLEOTIDE SEQUENCE [LARGE SCALE GENOMIC DNA]</scope>
    <source>
        <strain evidence="2">ATCC BAA-613 / DSM 15670 / CCUG 46953 / JCM 12243 / WAL 16351</strain>
    </source>
</reference>
<dbReference type="EMBL" id="ABCC02000057">
    <property type="protein sequence ID" value="EDP13182.1"/>
    <property type="molecule type" value="Genomic_DNA"/>
</dbReference>
<comment type="caution">
    <text evidence="1">The sequence shown here is derived from an EMBL/GenBank/DDBJ whole genome shotgun (WGS) entry which is preliminary data.</text>
</comment>
<protein>
    <submittedName>
        <fullName evidence="1">Uncharacterized protein</fullName>
    </submittedName>
</protein>
<dbReference type="PaxDb" id="411902-CLOBOL_06814"/>
<evidence type="ECO:0000313" key="2">
    <source>
        <dbReference type="Proteomes" id="UP000005396"/>
    </source>
</evidence>